<dbReference type="InterPro" id="IPR037401">
    <property type="entry name" value="SnoaL-like"/>
</dbReference>
<dbReference type="Proteomes" id="UP000245880">
    <property type="component" value="Unassembled WGS sequence"/>
</dbReference>
<dbReference type="AlphaFoldDB" id="A0A316AD29"/>
<reference evidence="2 3" key="1">
    <citation type="submission" date="2018-03" db="EMBL/GenBank/DDBJ databases">
        <title>Genomic Encyclopedia of Archaeal and Bacterial Type Strains, Phase II (KMG-II): from individual species to whole genera.</title>
        <authorList>
            <person name="Goeker M."/>
        </authorList>
    </citation>
    <scope>NUCLEOTIDE SEQUENCE [LARGE SCALE GENOMIC DNA]</scope>
    <source>
        <strain evidence="2 3">DSM 100346</strain>
    </source>
</reference>
<dbReference type="RefSeq" id="WP_109677290.1">
    <property type="nucleotide sequence ID" value="NZ_QGDT01000014.1"/>
</dbReference>
<comment type="caution">
    <text evidence="2">The sequence shown here is derived from an EMBL/GenBank/DDBJ whole genome shotgun (WGS) entry which is preliminary data.</text>
</comment>
<gene>
    <name evidence="2" type="ORF">CLV98_11488</name>
</gene>
<dbReference type="EMBL" id="QGDT01000014">
    <property type="protein sequence ID" value="PWJ55319.1"/>
    <property type="molecule type" value="Genomic_DNA"/>
</dbReference>
<sequence length="132" mass="15157">MEFKANKALVTEFIEAMRTSNIDQLKRKITADFSWWIIGKPEYLATAGEHDAEYFLAFFKNSNFFPEGTDFKATSMIAEGNSVAAEAEIKAKTAMGTSYENYYHFLFVIENGKIKRMKEYMDTHHAKVIFGI</sequence>
<proteinExistence type="predicted"/>
<dbReference type="PANTHER" id="PTHR41252:SF1">
    <property type="entry name" value="BLR2505 PROTEIN"/>
    <property type="match status" value="1"/>
</dbReference>
<accession>A0A316AD29</accession>
<keyword evidence="3" id="KW-1185">Reference proteome</keyword>
<dbReference type="PANTHER" id="PTHR41252">
    <property type="entry name" value="BLR2505 PROTEIN"/>
    <property type="match status" value="1"/>
</dbReference>
<protein>
    <recommendedName>
        <fullName evidence="1">SnoaL-like domain-containing protein</fullName>
    </recommendedName>
</protein>
<dbReference type="InterPro" id="IPR032710">
    <property type="entry name" value="NTF2-like_dom_sf"/>
</dbReference>
<name>A0A316AD29_9BACT</name>
<dbReference type="Gene3D" id="3.10.450.50">
    <property type="match status" value="1"/>
</dbReference>
<feature type="domain" description="SnoaL-like" evidence="1">
    <location>
        <begin position="10"/>
        <end position="117"/>
    </location>
</feature>
<organism evidence="2 3">
    <name type="scientific">Dyadobacter jejuensis</name>
    <dbReference type="NCBI Taxonomy" id="1082580"/>
    <lineage>
        <taxon>Bacteria</taxon>
        <taxon>Pseudomonadati</taxon>
        <taxon>Bacteroidota</taxon>
        <taxon>Cytophagia</taxon>
        <taxon>Cytophagales</taxon>
        <taxon>Spirosomataceae</taxon>
        <taxon>Dyadobacter</taxon>
    </lineage>
</organism>
<evidence type="ECO:0000313" key="3">
    <source>
        <dbReference type="Proteomes" id="UP000245880"/>
    </source>
</evidence>
<evidence type="ECO:0000313" key="2">
    <source>
        <dbReference type="EMBL" id="PWJ55319.1"/>
    </source>
</evidence>
<dbReference type="SUPFAM" id="SSF54427">
    <property type="entry name" value="NTF2-like"/>
    <property type="match status" value="1"/>
</dbReference>
<dbReference type="Pfam" id="PF12680">
    <property type="entry name" value="SnoaL_2"/>
    <property type="match status" value="1"/>
</dbReference>
<dbReference type="OrthoDB" id="6657864at2"/>
<evidence type="ECO:0000259" key="1">
    <source>
        <dbReference type="Pfam" id="PF12680"/>
    </source>
</evidence>